<feature type="signal peptide" evidence="1">
    <location>
        <begin position="1"/>
        <end position="18"/>
    </location>
</feature>
<gene>
    <name evidence="3" type="ORF">JoomaDRAFT_0995</name>
</gene>
<protein>
    <submittedName>
        <fullName evidence="3">Putative extracellular nuclease</fullName>
    </submittedName>
</protein>
<evidence type="ECO:0000256" key="1">
    <source>
        <dbReference type="SAM" id="SignalP"/>
    </source>
</evidence>
<dbReference type="eggNOG" id="COG2374">
    <property type="taxonomic scope" value="Bacteria"/>
</dbReference>
<keyword evidence="1" id="KW-0732">Signal</keyword>
<dbReference type="InterPro" id="IPR036691">
    <property type="entry name" value="Endo/exonu/phosph_ase_sf"/>
</dbReference>
<reference evidence="3 4" key="1">
    <citation type="submission" date="2012-02" db="EMBL/GenBank/DDBJ databases">
        <title>Improved High-Quality Draft genome of Joostella marina DSM 19592.</title>
        <authorList>
            <consortium name="US DOE Joint Genome Institute (JGI-PGF)"/>
            <person name="Lucas S."/>
            <person name="Copeland A."/>
            <person name="Lapidus A."/>
            <person name="Bruce D."/>
            <person name="Goodwin L."/>
            <person name="Pitluck S."/>
            <person name="Peters L."/>
            <person name="Chertkov O."/>
            <person name="Ovchinnikova G."/>
            <person name="Kyrpides N."/>
            <person name="Mavromatis K."/>
            <person name="Detter J.C."/>
            <person name="Han C."/>
            <person name="Land M."/>
            <person name="Hauser L."/>
            <person name="Markowitz V."/>
            <person name="Cheng J.-F."/>
            <person name="Hugenholtz P."/>
            <person name="Woyke T."/>
            <person name="Wu D."/>
            <person name="Tindall B."/>
            <person name="Brambilla E."/>
            <person name="Klenk H.-P."/>
            <person name="Eisen J.A."/>
        </authorList>
    </citation>
    <scope>NUCLEOTIDE SEQUENCE [LARGE SCALE GENOMIC DNA]</scope>
    <source>
        <strain evidence="3 4">DSM 19592</strain>
    </source>
</reference>
<evidence type="ECO:0000313" key="3">
    <source>
        <dbReference type="EMBL" id="EIJ38016.1"/>
    </source>
</evidence>
<feature type="domain" description="Endonuclease/exonuclease/phosphatase" evidence="2">
    <location>
        <begin position="27"/>
        <end position="340"/>
    </location>
</feature>
<accession>I3C323</accession>
<dbReference type="PANTHER" id="PTHR42834:SF1">
    <property type="entry name" value="ENDONUCLEASE_EXONUCLEASE_PHOSPHATASE FAMILY PROTEIN (AFU_ORTHOLOGUE AFUA_3G09210)"/>
    <property type="match status" value="1"/>
</dbReference>
<evidence type="ECO:0000259" key="2">
    <source>
        <dbReference type="Pfam" id="PF19580"/>
    </source>
</evidence>
<dbReference type="SUPFAM" id="SSF56219">
    <property type="entry name" value="DNase I-like"/>
    <property type="match status" value="1"/>
</dbReference>
<evidence type="ECO:0000313" key="4">
    <source>
        <dbReference type="Proteomes" id="UP000004690"/>
    </source>
</evidence>
<name>I3C323_9FLAO</name>
<dbReference type="AlphaFoldDB" id="I3C323"/>
<dbReference type="Pfam" id="PF19580">
    <property type="entry name" value="Exo_endo_phos_3"/>
    <property type="match status" value="1"/>
</dbReference>
<keyword evidence="4" id="KW-1185">Reference proteome</keyword>
<organism evidence="3 4">
    <name type="scientific">Galbibacter orientalis DSM 19592</name>
    <dbReference type="NCBI Taxonomy" id="926559"/>
    <lineage>
        <taxon>Bacteria</taxon>
        <taxon>Pseudomonadati</taxon>
        <taxon>Bacteroidota</taxon>
        <taxon>Flavobacteriia</taxon>
        <taxon>Flavobacteriales</taxon>
        <taxon>Flavobacteriaceae</taxon>
        <taxon>Galbibacter</taxon>
    </lineage>
</organism>
<proteinExistence type="predicted"/>
<dbReference type="HOGENOM" id="CLU_058239_1_0_10"/>
<dbReference type="InterPro" id="IPR005135">
    <property type="entry name" value="Endo/exonuclease/phosphatase"/>
</dbReference>
<dbReference type="GO" id="GO:0003824">
    <property type="term" value="F:catalytic activity"/>
    <property type="evidence" value="ECO:0007669"/>
    <property type="project" value="InterPro"/>
</dbReference>
<dbReference type="OrthoDB" id="9802724at2"/>
<dbReference type="EMBL" id="JH651379">
    <property type="protein sequence ID" value="EIJ38016.1"/>
    <property type="molecule type" value="Genomic_DNA"/>
</dbReference>
<dbReference type="Proteomes" id="UP000004690">
    <property type="component" value="Unassembled WGS sequence"/>
</dbReference>
<dbReference type="PANTHER" id="PTHR42834">
    <property type="entry name" value="ENDONUCLEASE/EXONUCLEASE/PHOSPHATASE FAMILY PROTEIN (AFU_ORTHOLOGUE AFUA_3G09210)"/>
    <property type="match status" value="1"/>
</dbReference>
<dbReference type="RefSeq" id="WP_008611109.1">
    <property type="nucleotide sequence ID" value="NZ_JH651379.1"/>
</dbReference>
<dbReference type="Gene3D" id="3.60.10.10">
    <property type="entry name" value="Endonuclease/exonuclease/phosphatase"/>
    <property type="match status" value="1"/>
</dbReference>
<sequence>MKLLIVLICISVCSIIHSQENNYNIESIVFYNVENLYDTLNDTLTFDDDRTPDGKYQWNLDKYTLKIAQIAKTLKALNNDTYIATPTIIGLAEIENIKVLTDLKNHEDLLASNYGIIHEDSPDERGIDVALLYKKDSFIPNTIHSRRLIIYNEKGFRDYTRDQLVVDGYLHGTYFCFIVNHWPSRSGGAQRSKPFREAAARLNKQIIDSVSRKHPEIKIISMGDFNDNPTDNSFKNILRTKGNKVIQDEPYLYNPMEKIYKKGIGSLAYQDKWSLFDQIYFTSNLLEDNNGYRFWKAGVYAPNYLKTKTGKYKGYPLRSYASGVYYAGYSDHFPVYIYLVRKLTINKSE</sequence>
<feature type="chain" id="PRO_5003669170" evidence="1">
    <location>
        <begin position="19"/>
        <end position="349"/>
    </location>
</feature>
<dbReference type="STRING" id="926559.JoomaDRAFT_0995"/>